<protein>
    <submittedName>
        <fullName evidence="2">DUF6163 family protein</fullName>
    </submittedName>
</protein>
<name>A0ABS9Z810_9HYPH</name>
<dbReference type="EMBL" id="JAIVFP010000001">
    <property type="protein sequence ID" value="MCI4683763.1"/>
    <property type="molecule type" value="Genomic_DNA"/>
</dbReference>
<keyword evidence="1" id="KW-0812">Transmembrane</keyword>
<accession>A0ABS9Z810</accession>
<feature type="transmembrane region" description="Helical" evidence="1">
    <location>
        <begin position="60"/>
        <end position="85"/>
    </location>
</feature>
<comment type="caution">
    <text evidence="2">The sequence shown here is derived from an EMBL/GenBank/DDBJ whole genome shotgun (WGS) entry which is preliminary data.</text>
</comment>
<gene>
    <name evidence="2" type="ORF">K2U94_13485</name>
</gene>
<dbReference type="Pfam" id="PF19660">
    <property type="entry name" value="DUF6163"/>
    <property type="match status" value="1"/>
</dbReference>
<dbReference type="Proteomes" id="UP001139104">
    <property type="component" value="Unassembled WGS sequence"/>
</dbReference>
<organism evidence="2 3">
    <name type="scientific">Candidatus Rhodoblastus alkanivorans</name>
    <dbReference type="NCBI Taxonomy" id="2954117"/>
    <lineage>
        <taxon>Bacteria</taxon>
        <taxon>Pseudomonadati</taxon>
        <taxon>Pseudomonadota</taxon>
        <taxon>Alphaproteobacteria</taxon>
        <taxon>Hyphomicrobiales</taxon>
        <taxon>Rhodoblastaceae</taxon>
        <taxon>Rhodoblastus</taxon>
    </lineage>
</organism>
<reference evidence="2" key="1">
    <citation type="journal article" date="2022" name="ISME J.">
        <title>Identification of active gaseous-alkane degraders at natural gas seeps.</title>
        <authorList>
            <person name="Farhan Ul Haque M."/>
            <person name="Hernandez M."/>
            <person name="Crombie A.T."/>
            <person name="Murrell J.C."/>
        </authorList>
    </citation>
    <scope>NUCLEOTIDE SEQUENCE</scope>
    <source>
        <strain evidence="2">PC2</strain>
    </source>
</reference>
<evidence type="ECO:0000313" key="2">
    <source>
        <dbReference type="EMBL" id="MCI4683763.1"/>
    </source>
</evidence>
<sequence length="174" mass="19172">MDKADRARKEFDPEGWGAIKVGARPGPEAEEARRLFALTLFVRVVALLWILQALEQWRRIIAPATGSFADLSPSMMTATIFFAVLDPAAAVGLWLLAPWGGVVWLLTLIAQLFVAWFKPSFFLLGGALKIADGVLLALYLILSWRANNASGEPTAIDNLIARLRELARRKTPES</sequence>
<dbReference type="InterPro" id="IPR046161">
    <property type="entry name" value="DUF6163"/>
</dbReference>
<feature type="transmembrane region" description="Helical" evidence="1">
    <location>
        <begin position="35"/>
        <end position="54"/>
    </location>
</feature>
<dbReference type="RefSeq" id="WP_243067694.1">
    <property type="nucleotide sequence ID" value="NZ_JAIVFK010000016.1"/>
</dbReference>
<proteinExistence type="predicted"/>
<keyword evidence="1" id="KW-0472">Membrane</keyword>
<keyword evidence="3" id="KW-1185">Reference proteome</keyword>
<feature type="transmembrane region" description="Helical" evidence="1">
    <location>
        <begin position="92"/>
        <end position="114"/>
    </location>
</feature>
<evidence type="ECO:0000313" key="3">
    <source>
        <dbReference type="Proteomes" id="UP001139104"/>
    </source>
</evidence>
<keyword evidence="1" id="KW-1133">Transmembrane helix</keyword>
<feature type="transmembrane region" description="Helical" evidence="1">
    <location>
        <begin position="120"/>
        <end position="142"/>
    </location>
</feature>
<evidence type="ECO:0000256" key="1">
    <source>
        <dbReference type="SAM" id="Phobius"/>
    </source>
</evidence>